<dbReference type="PANTHER" id="PTHR24067">
    <property type="entry name" value="UBIQUITIN-CONJUGATING ENZYME E2"/>
    <property type="match status" value="1"/>
</dbReference>
<dbReference type="SMART" id="SM00212">
    <property type="entry name" value="UBCc"/>
    <property type="match status" value="1"/>
</dbReference>
<comment type="pathway">
    <text evidence="1">Protein modification; protein neddylation.</text>
</comment>
<evidence type="ECO:0000256" key="13">
    <source>
        <dbReference type="RuleBase" id="RU362109"/>
    </source>
</evidence>
<dbReference type="FunFam" id="3.10.110.10:FF:000005">
    <property type="entry name" value="NEDD8-conjugating enzyme Ubc12"/>
    <property type="match status" value="1"/>
</dbReference>
<dbReference type="GO" id="GO:0061654">
    <property type="term" value="F:NEDD8 conjugating enzyme activity"/>
    <property type="evidence" value="ECO:0007669"/>
    <property type="project" value="UniProtKB-EC"/>
</dbReference>
<dbReference type="InterPro" id="IPR016135">
    <property type="entry name" value="UBQ-conjugating_enzyme/RWD"/>
</dbReference>
<keyword evidence="3 13" id="KW-0547">Nucleotide-binding</keyword>
<evidence type="ECO:0000313" key="16">
    <source>
        <dbReference type="Proteomes" id="UP000186594"/>
    </source>
</evidence>
<dbReference type="EC" id="2.3.2.34" evidence="7"/>
<keyword evidence="5 13" id="KW-0067">ATP-binding</keyword>
<evidence type="ECO:0000256" key="8">
    <source>
        <dbReference type="ARBA" id="ARBA00044084"/>
    </source>
</evidence>
<comment type="caution">
    <text evidence="15">The sequence shown here is derived from an EMBL/GenBank/DDBJ whole genome shotgun (WGS) entry which is preliminary data.</text>
</comment>
<organism evidence="15 16">
    <name type="scientific">Neolecta irregularis (strain DAH-3)</name>
    <dbReference type="NCBI Taxonomy" id="1198029"/>
    <lineage>
        <taxon>Eukaryota</taxon>
        <taxon>Fungi</taxon>
        <taxon>Dikarya</taxon>
        <taxon>Ascomycota</taxon>
        <taxon>Taphrinomycotina</taxon>
        <taxon>Neolectales</taxon>
        <taxon>Neolectaceae</taxon>
        <taxon>Neolecta</taxon>
    </lineage>
</organism>
<dbReference type="GO" id="GO:0005524">
    <property type="term" value="F:ATP binding"/>
    <property type="evidence" value="ECO:0007669"/>
    <property type="project" value="UniProtKB-UniRule"/>
</dbReference>
<keyword evidence="4 13" id="KW-0833">Ubl conjugation pathway</keyword>
<sequence length="174" mass="19970">MLKILSMKKNAANSETNRKPKICAAQLRLQKDVNEIHIPPSMKTHFPNPDDLLNFTLDITPDEGFYVGGTFHFTFAINQNYPHEPPKIYHPNIDLEGNVCLNILREDWKPVLNINAVMIGLLYLFQEPNPDDPLNKDAANDLREHRQKFAQNVKSSMKGGYVKNERFDDVTSLH</sequence>
<proteinExistence type="inferred from homology"/>
<keyword evidence="2" id="KW-0808">Transferase</keyword>
<evidence type="ECO:0000256" key="12">
    <source>
        <dbReference type="PROSITE-ProRule" id="PRU10133"/>
    </source>
</evidence>
<keyword evidence="16" id="KW-1185">Reference proteome</keyword>
<feature type="active site" description="Glycyl thioester intermediate" evidence="12">
    <location>
        <position position="100"/>
    </location>
</feature>
<evidence type="ECO:0000256" key="2">
    <source>
        <dbReference type="ARBA" id="ARBA00022679"/>
    </source>
</evidence>
<evidence type="ECO:0000256" key="11">
    <source>
        <dbReference type="ARBA" id="ARBA00044315"/>
    </source>
</evidence>
<reference evidence="15 16" key="1">
    <citation type="submission" date="2016-04" db="EMBL/GenBank/DDBJ databases">
        <title>Evolutionary innovation and constraint leading to complex multicellularity in the Ascomycota.</title>
        <authorList>
            <person name="Cisse O."/>
            <person name="Nguyen A."/>
            <person name="Hewitt D.A."/>
            <person name="Jedd G."/>
            <person name="Stajich J.E."/>
        </authorList>
    </citation>
    <scope>NUCLEOTIDE SEQUENCE [LARGE SCALE GENOMIC DNA]</scope>
    <source>
        <strain evidence="15 16">DAH-3</strain>
    </source>
</reference>
<evidence type="ECO:0000256" key="4">
    <source>
        <dbReference type="ARBA" id="ARBA00022786"/>
    </source>
</evidence>
<gene>
    <name evidence="15" type="ORF">NEOLI_001667</name>
</gene>
<dbReference type="InterPro" id="IPR000608">
    <property type="entry name" value="UBC"/>
</dbReference>
<evidence type="ECO:0000256" key="1">
    <source>
        <dbReference type="ARBA" id="ARBA00005032"/>
    </source>
</evidence>
<name>A0A1U7LLX4_NEOID</name>
<dbReference type="SUPFAM" id="SSF54495">
    <property type="entry name" value="UBC-like"/>
    <property type="match status" value="1"/>
</dbReference>
<comment type="similarity">
    <text evidence="13">Belongs to the ubiquitin-conjugating enzyme family.</text>
</comment>
<dbReference type="AlphaFoldDB" id="A0A1U7LLX4"/>
<evidence type="ECO:0000256" key="7">
    <source>
        <dbReference type="ARBA" id="ARBA00044047"/>
    </source>
</evidence>
<feature type="domain" description="UBC core" evidence="14">
    <location>
        <begin position="24"/>
        <end position="162"/>
    </location>
</feature>
<evidence type="ECO:0000256" key="3">
    <source>
        <dbReference type="ARBA" id="ARBA00022741"/>
    </source>
</evidence>
<dbReference type="InterPro" id="IPR023313">
    <property type="entry name" value="UBQ-conjugating_AS"/>
</dbReference>
<evidence type="ECO:0000256" key="5">
    <source>
        <dbReference type="ARBA" id="ARBA00022840"/>
    </source>
</evidence>
<evidence type="ECO:0000259" key="14">
    <source>
        <dbReference type="PROSITE" id="PS50127"/>
    </source>
</evidence>
<accession>A0A1U7LLX4</accession>
<evidence type="ECO:0000256" key="9">
    <source>
        <dbReference type="ARBA" id="ARBA00044092"/>
    </source>
</evidence>
<evidence type="ECO:0000313" key="15">
    <source>
        <dbReference type="EMBL" id="OLL23655.1"/>
    </source>
</evidence>
<dbReference type="OMA" id="CQVDFPD"/>
<dbReference type="InterPro" id="IPR050113">
    <property type="entry name" value="Ub_conjugating_enzyme"/>
</dbReference>
<dbReference type="Pfam" id="PF00179">
    <property type="entry name" value="UQ_con"/>
    <property type="match status" value="1"/>
</dbReference>
<evidence type="ECO:0000256" key="10">
    <source>
        <dbReference type="ARBA" id="ARBA00044279"/>
    </source>
</evidence>
<comment type="catalytic activity">
    <reaction evidence="6">
        <text>[E1 NEDD8-activating enzyme]-S-[NEDD8 protein]-yl-L-cysteine + [E2 NEDD8-conjugating enzyme]-L-cysteine = [E1 NEDD8-activating enzyme]-L-cysteine + [E2 NEDD8-conjugating enzyme]-S-[NEDD8-protein]-yl-L-cysteine.</text>
        <dbReference type="EC" id="2.3.2.34"/>
    </reaction>
</comment>
<dbReference type="CDD" id="cd23794">
    <property type="entry name" value="UBCc_UBE2F_UBE2M"/>
    <property type="match status" value="1"/>
</dbReference>
<dbReference type="OrthoDB" id="10249039at2759"/>
<dbReference type="EMBL" id="LXFE01001385">
    <property type="protein sequence ID" value="OLL23655.1"/>
    <property type="molecule type" value="Genomic_DNA"/>
</dbReference>
<evidence type="ECO:0000256" key="6">
    <source>
        <dbReference type="ARBA" id="ARBA00043698"/>
    </source>
</evidence>
<dbReference type="PROSITE" id="PS00183">
    <property type="entry name" value="UBC_1"/>
    <property type="match status" value="1"/>
</dbReference>
<dbReference type="PROSITE" id="PS50127">
    <property type="entry name" value="UBC_2"/>
    <property type="match status" value="1"/>
</dbReference>
<dbReference type="Gene3D" id="3.10.110.10">
    <property type="entry name" value="Ubiquitin Conjugating Enzyme"/>
    <property type="match status" value="1"/>
</dbReference>
<dbReference type="Proteomes" id="UP000186594">
    <property type="component" value="Unassembled WGS sequence"/>
</dbReference>
<protein>
    <recommendedName>
        <fullName evidence="9">NEDD8-conjugating enzyme UBC12</fullName>
        <ecNumber evidence="7">2.3.2.34</ecNumber>
    </recommendedName>
    <alternativeName>
        <fullName evidence="8">NEDD8-conjugating enzyme Ubc12</fullName>
    </alternativeName>
    <alternativeName>
        <fullName evidence="10">RUB1-conjugating enzyme</fullName>
    </alternativeName>
    <alternativeName>
        <fullName evidence="11">Ubiquitin carrier protein 12</fullName>
    </alternativeName>
</protein>
<dbReference type="STRING" id="1198029.A0A1U7LLX4"/>